<organism evidence="1 2">
    <name type="scientific">Candidatus Nitrobium versatile</name>
    <dbReference type="NCBI Taxonomy" id="2884831"/>
    <lineage>
        <taxon>Bacteria</taxon>
        <taxon>Pseudomonadati</taxon>
        <taxon>Nitrospirota</taxon>
        <taxon>Nitrospiria</taxon>
        <taxon>Nitrospirales</taxon>
        <taxon>Nitrospiraceae</taxon>
        <taxon>Candidatus Nitrobium</taxon>
    </lineage>
</organism>
<dbReference type="Proteomes" id="UP000705867">
    <property type="component" value="Unassembled WGS sequence"/>
</dbReference>
<protein>
    <submittedName>
        <fullName evidence="1">Uncharacterized protein</fullName>
    </submittedName>
</protein>
<dbReference type="EMBL" id="JAIOIV010000056">
    <property type="protein sequence ID" value="MBZ0155930.1"/>
    <property type="molecule type" value="Genomic_DNA"/>
</dbReference>
<accession>A0A953JB83</accession>
<reference evidence="1" key="2">
    <citation type="submission" date="2021-08" db="EMBL/GenBank/DDBJ databases">
        <authorList>
            <person name="Dalcin Martins P."/>
        </authorList>
    </citation>
    <scope>NUCLEOTIDE SEQUENCE</scope>
    <source>
        <strain evidence="1">MAG_39</strain>
    </source>
</reference>
<gene>
    <name evidence="1" type="ORF">K8I29_06910</name>
</gene>
<name>A0A953JB83_9BACT</name>
<sequence length="164" mass="17937">MESISEEMVEKVWKEVAVMDPAQGNREMVALSKSQPDLLAFLVHATDDIDPAVAELAVFMAFVVYKMFQQGGDFEKVTAEELIELHNSNVALMEDLAGGGGSFAETVGKVEIPTQLHVMRCVVEMILDAPDTEDPLELSDEEALYLFFLLKTVVEALDAKGGKG</sequence>
<evidence type="ECO:0000313" key="1">
    <source>
        <dbReference type="EMBL" id="MBZ0155930.1"/>
    </source>
</evidence>
<evidence type="ECO:0000313" key="2">
    <source>
        <dbReference type="Proteomes" id="UP000705867"/>
    </source>
</evidence>
<reference evidence="1" key="1">
    <citation type="journal article" date="2021" name="bioRxiv">
        <title>Unraveling nitrogen, sulfur and carbon metabolic pathways and microbial community transcriptional responses to substrate deprivation and toxicity stresses in a bioreactor mimicking anoxic brackish coastal sediment conditions.</title>
        <authorList>
            <person name="Martins P.D."/>
            <person name="Echeveste M.J."/>
            <person name="Arshad A."/>
            <person name="Kurth J."/>
            <person name="Ouboter H."/>
            <person name="Jetten M.S.M."/>
            <person name="Welte C.U."/>
        </authorList>
    </citation>
    <scope>NUCLEOTIDE SEQUENCE</scope>
    <source>
        <strain evidence="1">MAG_39</strain>
    </source>
</reference>
<proteinExistence type="predicted"/>
<comment type="caution">
    <text evidence="1">The sequence shown here is derived from an EMBL/GenBank/DDBJ whole genome shotgun (WGS) entry which is preliminary data.</text>
</comment>
<dbReference type="AlphaFoldDB" id="A0A953JB83"/>